<reference evidence="3" key="1">
    <citation type="submission" date="2022-08" db="EMBL/GenBank/DDBJ databases">
        <title>Genomic analyses of the natural microbiome of Caenorhabditis elegans.</title>
        <authorList>
            <person name="Samuel B."/>
        </authorList>
    </citation>
    <scope>NUCLEOTIDE SEQUENCE</scope>
    <source>
        <strain evidence="3">BIGb0277</strain>
    </source>
</reference>
<dbReference type="InterPro" id="IPR012338">
    <property type="entry name" value="Beta-lactam/transpept-like"/>
</dbReference>
<dbReference type="Gene3D" id="3.40.710.10">
    <property type="entry name" value="DD-peptidase/beta-lactamase superfamily"/>
    <property type="match status" value="1"/>
</dbReference>
<dbReference type="PANTHER" id="PTHR46825:SF9">
    <property type="entry name" value="BETA-LACTAMASE-RELATED DOMAIN-CONTAINING PROTEIN"/>
    <property type="match status" value="1"/>
</dbReference>
<dbReference type="Proteomes" id="UP001320691">
    <property type="component" value="Unassembled WGS sequence"/>
</dbReference>
<evidence type="ECO:0000313" key="3">
    <source>
        <dbReference type="EMBL" id="MCS4278166.1"/>
    </source>
</evidence>
<sequence>MKILGVVLMASALVMSGPTAAKNAAPATDRTAALVREADAFFKDQQPGGVVLVTRGDQVLLRRAYGMADIENDVAMRPEATLRLASVTKQFTAVAVMQLVQAGTLRLDAPLDALDPALTGPMGKVTVQQLLTHTSGIKNISSIPASRAARREEADALSLIGYFKDLPLEFASGTRFRYSNSNYIVLTHLIQRLSGQSYAEYMQQAIFQPLGMQHTRYDTHLAIIPGRAHGYRKAQGVLQNADFISMTQPQGAGGLISTVDDLARWHQALRDGTLVPAALLAQAMSKTALADGKASPYGFGWIIGQVQGVADVEHGGFINGFNSYVVQLKAPDVFATVLTNAEFLDPTTLTVRLAAIAADVPYAATVAPSAKDAVWLGRYVLADDDVRVLSLVDGRLQLLRQGEGEEPVAVNPGTDGRYYLDGGLDALSFATAADGRAVMTVHDRLMGDTHGYRTPTVAAPATGSAHP</sequence>
<evidence type="ECO:0000256" key="1">
    <source>
        <dbReference type="SAM" id="SignalP"/>
    </source>
</evidence>
<dbReference type="RefSeq" id="WP_259258915.1">
    <property type="nucleotide sequence ID" value="NZ_JANUEK010000001.1"/>
</dbReference>
<protein>
    <submittedName>
        <fullName evidence="3">CubicO group peptidase (Beta-lactamase class C family)</fullName>
    </submittedName>
</protein>
<accession>A0AAW5PEI9</accession>
<dbReference type="InterPro" id="IPR050491">
    <property type="entry name" value="AmpC-like"/>
</dbReference>
<keyword evidence="1" id="KW-0732">Signal</keyword>
<gene>
    <name evidence="3" type="ORF">M2412_000127</name>
</gene>
<evidence type="ECO:0000259" key="2">
    <source>
        <dbReference type="Pfam" id="PF00144"/>
    </source>
</evidence>
<feature type="domain" description="Beta-lactamase-related" evidence="2">
    <location>
        <begin position="38"/>
        <end position="344"/>
    </location>
</feature>
<dbReference type="SUPFAM" id="SSF56601">
    <property type="entry name" value="beta-lactamase/transpeptidase-like"/>
    <property type="match status" value="1"/>
</dbReference>
<dbReference type="Pfam" id="PF00144">
    <property type="entry name" value="Beta-lactamase"/>
    <property type="match status" value="1"/>
</dbReference>
<evidence type="ECO:0000313" key="4">
    <source>
        <dbReference type="Proteomes" id="UP001320691"/>
    </source>
</evidence>
<comment type="caution">
    <text evidence="3">The sequence shown here is derived from an EMBL/GenBank/DDBJ whole genome shotgun (WGS) entry which is preliminary data.</text>
</comment>
<feature type="signal peptide" evidence="1">
    <location>
        <begin position="1"/>
        <end position="21"/>
    </location>
</feature>
<organism evidence="3 4">
    <name type="scientific">Stenotrophomonas rhizophila</name>
    <dbReference type="NCBI Taxonomy" id="216778"/>
    <lineage>
        <taxon>Bacteria</taxon>
        <taxon>Pseudomonadati</taxon>
        <taxon>Pseudomonadota</taxon>
        <taxon>Gammaproteobacteria</taxon>
        <taxon>Lysobacterales</taxon>
        <taxon>Lysobacteraceae</taxon>
        <taxon>Stenotrophomonas</taxon>
    </lineage>
</organism>
<proteinExistence type="predicted"/>
<name>A0AAW5PEI9_9GAMM</name>
<dbReference type="PANTHER" id="PTHR46825">
    <property type="entry name" value="D-ALANYL-D-ALANINE-CARBOXYPEPTIDASE/ENDOPEPTIDASE AMPH"/>
    <property type="match status" value="1"/>
</dbReference>
<dbReference type="EMBL" id="JANUEK010000001">
    <property type="protein sequence ID" value="MCS4278166.1"/>
    <property type="molecule type" value="Genomic_DNA"/>
</dbReference>
<dbReference type="AlphaFoldDB" id="A0AAW5PEI9"/>
<feature type="chain" id="PRO_5043566015" evidence="1">
    <location>
        <begin position="22"/>
        <end position="467"/>
    </location>
</feature>
<dbReference type="InterPro" id="IPR001466">
    <property type="entry name" value="Beta-lactam-related"/>
</dbReference>